<protein>
    <submittedName>
        <fullName evidence="4">TetR/AcrR family transcriptional regulator</fullName>
    </submittedName>
</protein>
<dbReference type="SUPFAM" id="SSF46689">
    <property type="entry name" value="Homeodomain-like"/>
    <property type="match status" value="1"/>
</dbReference>
<dbReference type="PROSITE" id="PS50977">
    <property type="entry name" value="HTH_TETR_2"/>
    <property type="match status" value="1"/>
</dbReference>
<dbReference type="Proteomes" id="UP000267081">
    <property type="component" value="Unassembled WGS sequence"/>
</dbReference>
<accession>A0A427T7Q5</accession>
<evidence type="ECO:0000259" key="3">
    <source>
        <dbReference type="PROSITE" id="PS50977"/>
    </source>
</evidence>
<dbReference type="InterPro" id="IPR041583">
    <property type="entry name" value="TetR_C_31"/>
</dbReference>
<dbReference type="GO" id="GO:0003677">
    <property type="term" value="F:DNA binding"/>
    <property type="evidence" value="ECO:0007669"/>
    <property type="project" value="UniProtKB-UniRule"/>
</dbReference>
<dbReference type="SUPFAM" id="SSF48498">
    <property type="entry name" value="Tetracyclin repressor-like, C-terminal domain"/>
    <property type="match status" value="1"/>
</dbReference>
<feature type="DNA-binding region" description="H-T-H motif" evidence="2">
    <location>
        <begin position="44"/>
        <end position="63"/>
    </location>
</feature>
<proteinExistence type="predicted"/>
<name>A0A427T7Q5_9PSEU</name>
<dbReference type="InterPro" id="IPR009057">
    <property type="entry name" value="Homeodomain-like_sf"/>
</dbReference>
<evidence type="ECO:0000313" key="4">
    <source>
        <dbReference type="EMBL" id="RSD16388.1"/>
    </source>
</evidence>
<keyword evidence="5" id="KW-1185">Reference proteome</keyword>
<dbReference type="Pfam" id="PF17940">
    <property type="entry name" value="TetR_C_31"/>
    <property type="match status" value="1"/>
</dbReference>
<dbReference type="InterPro" id="IPR036271">
    <property type="entry name" value="Tet_transcr_reg_TetR-rel_C_sf"/>
</dbReference>
<dbReference type="Gene3D" id="1.10.357.10">
    <property type="entry name" value="Tetracycline Repressor, domain 2"/>
    <property type="match status" value="1"/>
</dbReference>
<sequence length="188" mass="20561">MAVAGWPLDTGRCHAVSVIDPEWRERLVHAAVRLAQHGGLASITAETVTAEAGLPPGAAAEHFDSVPALLLEVGARVLRLRTDTLREWLDGTGPENVVARLAELIHHQLTEQRATSVVAYELYALGTRHEEFRQASRVANARLRERLAEILPPAEAARLAAAADGFQLQCLFEVETPTVEQIQWVLRG</sequence>
<organism evidence="4 5">
    <name type="scientific">Amycolatopsis eburnea</name>
    <dbReference type="NCBI Taxonomy" id="2267691"/>
    <lineage>
        <taxon>Bacteria</taxon>
        <taxon>Bacillati</taxon>
        <taxon>Actinomycetota</taxon>
        <taxon>Actinomycetes</taxon>
        <taxon>Pseudonocardiales</taxon>
        <taxon>Pseudonocardiaceae</taxon>
        <taxon>Amycolatopsis</taxon>
    </lineage>
</organism>
<reference evidence="4 5" key="1">
    <citation type="submission" date="2018-12" db="EMBL/GenBank/DDBJ databases">
        <title>Amycolatopsis eburnea sp. nov. actinomycete associate with arbuscular mycorrhiza fungal spore.</title>
        <authorList>
            <person name="Lumyong S."/>
            <person name="Chaiya L."/>
        </authorList>
    </citation>
    <scope>NUCLEOTIDE SEQUENCE [LARGE SCALE GENOMIC DNA]</scope>
    <source>
        <strain evidence="4 5">GLM-1</strain>
    </source>
</reference>
<feature type="domain" description="HTH tetR-type" evidence="3">
    <location>
        <begin position="21"/>
        <end position="81"/>
    </location>
</feature>
<evidence type="ECO:0000256" key="2">
    <source>
        <dbReference type="PROSITE-ProRule" id="PRU00335"/>
    </source>
</evidence>
<evidence type="ECO:0000313" key="5">
    <source>
        <dbReference type="Proteomes" id="UP000267081"/>
    </source>
</evidence>
<dbReference type="AlphaFoldDB" id="A0A427T7Q5"/>
<comment type="caution">
    <text evidence="4">The sequence shown here is derived from an EMBL/GenBank/DDBJ whole genome shotgun (WGS) entry which is preliminary data.</text>
</comment>
<dbReference type="InterPro" id="IPR001647">
    <property type="entry name" value="HTH_TetR"/>
</dbReference>
<keyword evidence="1 2" id="KW-0238">DNA-binding</keyword>
<gene>
    <name evidence="4" type="ORF">EIY87_22350</name>
</gene>
<dbReference type="EMBL" id="RSEC01000048">
    <property type="protein sequence ID" value="RSD16388.1"/>
    <property type="molecule type" value="Genomic_DNA"/>
</dbReference>
<evidence type="ECO:0000256" key="1">
    <source>
        <dbReference type="ARBA" id="ARBA00023125"/>
    </source>
</evidence>